<reference evidence="8" key="2">
    <citation type="submission" date="2012-03" db="EMBL/GenBank/DDBJ databases">
        <authorList>
            <person name="Koskinen P."/>
            <person name="Laine P."/>
            <person name="Niemi O."/>
            <person name="Nykyri J."/>
            <person name="Harjunpaa H."/>
            <person name="Auvinen P."/>
            <person name="Paulin L."/>
            <person name="Pirhonen M."/>
            <person name="Palva T."/>
            <person name="Holm L."/>
        </authorList>
    </citation>
    <scope>NUCLEOTIDE SEQUENCE</scope>
    <source>
        <strain evidence="8">SCC3193</strain>
    </source>
</reference>
<dbReference type="EMBL" id="PSZG01000001">
    <property type="protein sequence ID" value="RKO77066.1"/>
    <property type="molecule type" value="Genomic_DNA"/>
</dbReference>
<accession>A0A0H3I6H2</accession>
<comment type="similarity">
    <text evidence="6">Belongs to the azoreductase type 1 family.</text>
</comment>
<dbReference type="InterPro" id="IPR050104">
    <property type="entry name" value="FMN-dep_NADH:Q_OxRdtase_AzoR1"/>
</dbReference>
<reference evidence="10 12" key="3">
    <citation type="journal article" date="2018" name="BMC Genomics">
        <title>High genomic variability in the plant pathogenic bacterium Pectobacterium parmentieri deciphered from de novo assembled complete genomes.</title>
        <authorList>
            <person name="Zoledowska S."/>
            <person name="Motyka-Pomagruk A."/>
            <person name="Sledz W."/>
            <person name="Mengoni A."/>
            <person name="Lojkowska E."/>
        </authorList>
    </citation>
    <scope>NUCLEOTIDE SEQUENCE [LARGE SCALE GENOMIC DNA]</scope>
    <source>
        <strain evidence="10 12">IFB5626</strain>
    </source>
</reference>
<dbReference type="STRING" id="1905730.W5S_3065"/>
<comment type="function">
    <text evidence="6">Also exhibits azoreductase activity. Catalyzes the reductive cleavage of the azo bond in aromatic azo compounds to the corresponding amines.</text>
</comment>
<keyword evidence="13" id="KW-1185">Reference proteome</keyword>
<dbReference type="GO" id="GO:0016652">
    <property type="term" value="F:oxidoreductase activity, acting on NAD(P)H as acceptor"/>
    <property type="evidence" value="ECO:0007669"/>
    <property type="project" value="UniProtKB-UniRule"/>
</dbReference>
<keyword evidence="2 6" id="KW-0288">FMN</keyword>
<evidence type="ECO:0000313" key="8">
    <source>
        <dbReference type="EMBL" id="AFI91147.1"/>
    </source>
</evidence>
<evidence type="ECO:0000313" key="9">
    <source>
        <dbReference type="EMBL" id="MBI0556785.1"/>
    </source>
</evidence>
<reference evidence="8 11" key="1">
    <citation type="journal article" date="2012" name="J. Bacteriol.">
        <title>Genome sequence of Pectobacterium sp. strain SCC3193.</title>
        <authorList>
            <person name="Koskinen J.P."/>
            <person name="Laine P."/>
            <person name="Niemi O."/>
            <person name="Nykyri J."/>
            <person name="Harjunpaa H."/>
            <person name="Auvinen P."/>
            <person name="Paulin L."/>
            <person name="Pirhonen M."/>
            <person name="Palva T."/>
            <person name="Holm L."/>
        </authorList>
    </citation>
    <scope>NUCLEOTIDE SEQUENCE [LARGE SCALE GENOMIC DNA]</scope>
    <source>
        <strain evidence="8 11">SCC3193</strain>
    </source>
</reference>
<dbReference type="HOGENOM" id="CLU_088964_0_0_6"/>
<dbReference type="Proteomes" id="UP000008044">
    <property type="component" value="Chromosome"/>
</dbReference>
<feature type="domain" description="Flavodoxin-like fold" evidence="7">
    <location>
        <begin position="1"/>
        <end position="197"/>
    </location>
</feature>
<dbReference type="HAMAP" id="MF_01216">
    <property type="entry name" value="Azoreductase_type1"/>
    <property type="match status" value="1"/>
</dbReference>
<evidence type="ECO:0000256" key="2">
    <source>
        <dbReference type="ARBA" id="ARBA00022643"/>
    </source>
</evidence>
<dbReference type="PANTHER" id="PTHR43741:SF4">
    <property type="entry name" value="FMN-DEPENDENT NADH:QUINONE OXIDOREDUCTASE"/>
    <property type="match status" value="1"/>
</dbReference>
<dbReference type="InterPro" id="IPR029039">
    <property type="entry name" value="Flavoprotein-like_sf"/>
</dbReference>
<evidence type="ECO:0000313" key="13">
    <source>
        <dbReference type="Proteomes" id="UP001194579"/>
    </source>
</evidence>
<evidence type="ECO:0000313" key="12">
    <source>
        <dbReference type="Proteomes" id="UP000269665"/>
    </source>
</evidence>
<dbReference type="PATRIC" id="fig|1166016.3.peg.3117"/>
<evidence type="ECO:0000256" key="3">
    <source>
        <dbReference type="ARBA" id="ARBA00023002"/>
    </source>
</evidence>
<evidence type="ECO:0000256" key="5">
    <source>
        <dbReference type="ARBA" id="ARBA00048542"/>
    </source>
</evidence>
<dbReference type="RefSeq" id="WP_014700680.1">
    <property type="nucleotide sequence ID" value="NC_017845.1"/>
</dbReference>
<name>A0A0H3I6H2_PECPM</name>
<dbReference type="KEGG" id="pec:W5S_3065"/>
<comment type="cofactor">
    <cofactor evidence="6">
        <name>FMN</name>
        <dbReference type="ChEBI" id="CHEBI:58210"/>
    </cofactor>
    <text evidence="6">Binds 1 FMN per subunit.</text>
</comment>
<dbReference type="EMBL" id="CP003415">
    <property type="protein sequence ID" value="AFI91147.1"/>
    <property type="molecule type" value="Genomic_DNA"/>
</dbReference>
<organism evidence="8 11">
    <name type="scientific">Pectobacterium parmentieri</name>
    <dbReference type="NCBI Taxonomy" id="1905730"/>
    <lineage>
        <taxon>Bacteria</taxon>
        <taxon>Pseudomonadati</taxon>
        <taxon>Pseudomonadota</taxon>
        <taxon>Gammaproteobacteria</taxon>
        <taxon>Enterobacterales</taxon>
        <taxon>Pectobacteriaceae</taxon>
        <taxon>Pectobacterium</taxon>
    </lineage>
</organism>
<dbReference type="Proteomes" id="UP000269665">
    <property type="component" value="Unassembled WGS sequence"/>
</dbReference>
<reference evidence="9" key="5">
    <citation type="submission" date="2024-05" db="EMBL/GenBank/DDBJ databases">
        <title>Identification of Pectobacterium versatile causing blackleg of potato from New York State with a whole genome sequencing approach.</title>
        <authorList>
            <person name="Ma X."/>
            <person name="Swingle B."/>
        </authorList>
    </citation>
    <scope>NUCLEOTIDE SEQUENCE</scope>
    <source>
        <strain evidence="9">NY1588A</strain>
    </source>
</reference>
<dbReference type="GeneID" id="45848486"/>
<dbReference type="EC" id="1.6.5.-" evidence="6"/>
<dbReference type="AlphaFoldDB" id="A0A0H3I6H2"/>
<evidence type="ECO:0000313" key="10">
    <source>
        <dbReference type="EMBL" id="RKO77066.1"/>
    </source>
</evidence>
<dbReference type="EMBL" id="WABS01000054">
    <property type="protein sequence ID" value="MBI0556785.1"/>
    <property type="molecule type" value="Genomic_DNA"/>
</dbReference>
<proteinExistence type="inferred from homology"/>
<keyword evidence="4 6" id="KW-0520">NAD</keyword>
<dbReference type="GO" id="GO:0010181">
    <property type="term" value="F:FMN binding"/>
    <property type="evidence" value="ECO:0007669"/>
    <property type="project" value="UniProtKB-UniRule"/>
</dbReference>
<feature type="binding site" evidence="6">
    <location>
        <position position="9"/>
    </location>
    <ligand>
        <name>FMN</name>
        <dbReference type="ChEBI" id="CHEBI:58210"/>
    </ligand>
</feature>
<keyword evidence="1 6" id="KW-0285">Flavoprotein</keyword>
<comment type="catalytic activity">
    <reaction evidence="6">
        <text>2 a quinone + NADH + H(+) = 2 a 1,4-benzosemiquinone + NAD(+)</text>
        <dbReference type="Rhea" id="RHEA:65952"/>
        <dbReference type="ChEBI" id="CHEBI:15378"/>
        <dbReference type="ChEBI" id="CHEBI:57540"/>
        <dbReference type="ChEBI" id="CHEBI:57945"/>
        <dbReference type="ChEBI" id="CHEBI:132124"/>
        <dbReference type="ChEBI" id="CHEBI:134225"/>
    </reaction>
</comment>
<dbReference type="SUPFAM" id="SSF52218">
    <property type="entry name" value="Flavoproteins"/>
    <property type="match status" value="1"/>
</dbReference>
<comment type="function">
    <text evidence="6">Quinone reductase that provides resistance to thiol-specific stress caused by electrophilic quinones.</text>
</comment>
<evidence type="ECO:0000256" key="6">
    <source>
        <dbReference type="HAMAP-Rule" id="MF_01216"/>
    </source>
</evidence>
<evidence type="ECO:0000256" key="4">
    <source>
        <dbReference type="ARBA" id="ARBA00023027"/>
    </source>
</evidence>
<dbReference type="EC" id="1.7.1.17" evidence="6"/>
<dbReference type="InterPro" id="IPR003680">
    <property type="entry name" value="Flavodoxin_fold"/>
</dbReference>
<protein>
    <recommendedName>
        <fullName evidence="6">FMN dependent NADH:quinone oxidoreductase</fullName>
        <ecNumber evidence="6">1.6.5.-</ecNumber>
    </recommendedName>
    <alternativeName>
        <fullName evidence="6">Azo-dye reductase</fullName>
    </alternativeName>
    <alternativeName>
        <fullName evidence="6">FMN-dependent NADH-azo compound oxidoreductase</fullName>
    </alternativeName>
    <alternativeName>
        <fullName evidence="6">FMN-dependent NADH-azoreductase</fullName>
        <ecNumber evidence="6">1.7.1.17</ecNumber>
    </alternativeName>
</protein>
<dbReference type="GO" id="GO:0009055">
    <property type="term" value="F:electron transfer activity"/>
    <property type="evidence" value="ECO:0007669"/>
    <property type="project" value="UniProtKB-UniRule"/>
</dbReference>
<evidence type="ECO:0000259" key="7">
    <source>
        <dbReference type="Pfam" id="PF02525"/>
    </source>
</evidence>
<dbReference type="Pfam" id="PF02525">
    <property type="entry name" value="Flavodoxin_2"/>
    <property type="match status" value="1"/>
</dbReference>
<comment type="catalytic activity">
    <reaction evidence="5">
        <text>N,N-dimethyl-1,4-phenylenediamine + anthranilate + 2 NAD(+) = 2-(4-dimethylaminophenyl)diazenylbenzoate + 2 NADH + 2 H(+)</text>
        <dbReference type="Rhea" id="RHEA:55872"/>
        <dbReference type="ChEBI" id="CHEBI:15378"/>
        <dbReference type="ChEBI" id="CHEBI:15783"/>
        <dbReference type="ChEBI" id="CHEBI:16567"/>
        <dbReference type="ChEBI" id="CHEBI:57540"/>
        <dbReference type="ChEBI" id="CHEBI:57945"/>
        <dbReference type="ChEBI" id="CHEBI:71579"/>
        <dbReference type="EC" id="1.7.1.17"/>
    </reaction>
    <physiologicalReaction direction="right-to-left" evidence="5">
        <dbReference type="Rhea" id="RHEA:55874"/>
    </physiologicalReaction>
</comment>
<feature type="binding site" evidence="6">
    <location>
        <begin position="139"/>
        <end position="142"/>
    </location>
    <ligand>
        <name>FMN</name>
        <dbReference type="ChEBI" id="CHEBI:58210"/>
    </ligand>
</feature>
<evidence type="ECO:0000313" key="11">
    <source>
        <dbReference type="Proteomes" id="UP000008044"/>
    </source>
</evidence>
<reference evidence="13" key="4">
    <citation type="submission" date="2023-07" db="EMBL/GenBank/DDBJ databases">
        <title>Identification of Pectobacterium versatile causing blackleg of potato from New York State with a whole genome sequencing approach.</title>
        <authorList>
            <person name="Ma X."/>
            <person name="Swingle B."/>
        </authorList>
    </citation>
    <scope>NUCLEOTIDE SEQUENCE [LARGE SCALE GENOMIC DNA]</scope>
    <source>
        <strain evidence="13">NY1588A</strain>
    </source>
</reference>
<feature type="binding site" evidence="6">
    <location>
        <begin position="94"/>
        <end position="97"/>
    </location>
    <ligand>
        <name>FMN</name>
        <dbReference type="ChEBI" id="CHEBI:58210"/>
    </ligand>
</feature>
<sequence>MKILHIDSSILGDYSVSRQLSADIVVRLRELHPGSEVVYRDLVEDAVGHLSGAYMAVIRGGGNPDPQLSDEIAHGDAYINDLFAAEIIVIGAPMYNFTVSSQLKTWIDRVVIGGRTFAYGPNGPQGLIQKGKKLFIASTRGGTYSSDDATATLEHHETYLKAVLGFIGLTDVTVIRAEGLGLGNEATKSAIISQAKLSIATLEA</sequence>
<evidence type="ECO:0000256" key="1">
    <source>
        <dbReference type="ARBA" id="ARBA00022630"/>
    </source>
</evidence>
<dbReference type="PANTHER" id="PTHR43741">
    <property type="entry name" value="FMN-DEPENDENT NADH-AZOREDUCTASE 1"/>
    <property type="match status" value="1"/>
</dbReference>
<dbReference type="Proteomes" id="UP001194579">
    <property type="component" value="Unassembled WGS sequence"/>
</dbReference>
<dbReference type="OrthoDB" id="9787136at2"/>
<gene>
    <name evidence="6" type="primary">azoR</name>
    <name evidence="8" type="ordered locus">W5S_3065</name>
    <name evidence="10" type="ORF">C5E00_09825</name>
    <name evidence="9" type="ORF">F6Q06_20190</name>
</gene>
<dbReference type="Gene3D" id="3.40.50.360">
    <property type="match status" value="1"/>
</dbReference>
<keyword evidence="3 6" id="KW-0560">Oxidoreductase</keyword>
<dbReference type="GO" id="GO:0016655">
    <property type="term" value="F:oxidoreductase activity, acting on NAD(P)H, quinone or similar compound as acceptor"/>
    <property type="evidence" value="ECO:0007669"/>
    <property type="project" value="InterPro"/>
</dbReference>
<dbReference type="KEGG" id="ppar:A8F97_03310"/>
<feature type="binding site" evidence="6">
    <location>
        <begin position="15"/>
        <end position="17"/>
    </location>
    <ligand>
        <name>FMN</name>
        <dbReference type="ChEBI" id="CHEBI:58210"/>
    </ligand>
</feature>
<dbReference type="eggNOG" id="COG1182">
    <property type="taxonomic scope" value="Bacteria"/>
</dbReference>
<comment type="subunit">
    <text evidence="6">Homodimer.</text>
</comment>
<dbReference type="InterPro" id="IPR023048">
    <property type="entry name" value="NADH:quinone_OxRdtase_FMN_depd"/>
</dbReference>